<sequence>MNVGKPNAGNSPVGNADMSAAGPSSRSAAHRPAGSHGSEGPALTRSLGVAGIVLMVVAAAAPITVVAANFPIILLESGSVGAPLMILAATLILLLFSAGYAWMTPHVPDAGAFYSYVHRGLGRRMGLGTAAIALFSYVLLTVSMTCYLGVQAGNLLALWTGLELPWWLISGIMLLIVGLLGYRQIDLSARVLGVVLVLEVVAVVAVDVGVLLTGRELAAAPFSPAEALSGAPGLGLLFAFLGFFGFEATAVFRGEAKDPLRTVPRATYIAVILIGVLYTVSAWLVISGLGAGDALAAAEENPDGVVVGLAGEVVAPIMRDIVQVLVVTSMFACMLAFHNIVTRYLFTLGGRGVLPERLGRAHPVHRAPSHASLWVSGVTTAVVVVSALAQLHPVTQIYTWYSGAGAVGVILMMALTSAAVLRFGASGRSAAPEAHARERAGAARTASGAVMCAAALGGLGLLGVLALSVWNLPLLVGGGAAAAVWGAALAAVFLAGVLLPERRR</sequence>
<keyword evidence="9" id="KW-1185">Reference proteome</keyword>
<keyword evidence="4 7" id="KW-1133">Transmembrane helix</keyword>
<evidence type="ECO:0000256" key="5">
    <source>
        <dbReference type="ARBA" id="ARBA00023136"/>
    </source>
</evidence>
<feature type="transmembrane region" description="Helical" evidence="7">
    <location>
        <begin position="367"/>
        <end position="388"/>
    </location>
</feature>
<evidence type="ECO:0000256" key="4">
    <source>
        <dbReference type="ARBA" id="ARBA00022989"/>
    </source>
</evidence>
<feature type="transmembrane region" description="Helical" evidence="7">
    <location>
        <begin position="164"/>
        <end position="182"/>
    </location>
</feature>
<keyword evidence="3 7" id="KW-0812">Transmembrane</keyword>
<evidence type="ECO:0000256" key="2">
    <source>
        <dbReference type="ARBA" id="ARBA00022475"/>
    </source>
</evidence>
<comment type="subcellular location">
    <subcellularLocation>
        <location evidence="1">Cell membrane</location>
        <topology evidence="1">Multi-pass membrane protein</topology>
    </subcellularLocation>
</comment>
<dbReference type="InterPro" id="IPR050367">
    <property type="entry name" value="APC_superfamily"/>
</dbReference>
<name>A0ABN2WJI9_9MICO</name>
<organism evidence="8 9">
    <name type="scientific">Brevibacterium salitolerans</name>
    <dbReference type="NCBI Taxonomy" id="1403566"/>
    <lineage>
        <taxon>Bacteria</taxon>
        <taxon>Bacillati</taxon>
        <taxon>Actinomycetota</taxon>
        <taxon>Actinomycetes</taxon>
        <taxon>Micrococcales</taxon>
        <taxon>Brevibacteriaceae</taxon>
        <taxon>Brevibacterium</taxon>
    </lineage>
</organism>
<dbReference type="PIRSF" id="PIRSF006060">
    <property type="entry name" value="AA_transporter"/>
    <property type="match status" value="1"/>
</dbReference>
<accession>A0ABN2WJI9</accession>
<keyword evidence="2" id="KW-1003">Cell membrane</keyword>
<evidence type="ECO:0000313" key="9">
    <source>
        <dbReference type="Proteomes" id="UP001500984"/>
    </source>
</evidence>
<evidence type="ECO:0000256" key="7">
    <source>
        <dbReference type="SAM" id="Phobius"/>
    </source>
</evidence>
<feature type="transmembrane region" description="Helical" evidence="7">
    <location>
        <begin position="47"/>
        <end position="74"/>
    </location>
</feature>
<reference evidence="8 9" key="1">
    <citation type="journal article" date="2019" name="Int. J. Syst. Evol. Microbiol.">
        <title>The Global Catalogue of Microorganisms (GCM) 10K type strain sequencing project: providing services to taxonomists for standard genome sequencing and annotation.</title>
        <authorList>
            <consortium name="The Broad Institute Genomics Platform"/>
            <consortium name="The Broad Institute Genome Sequencing Center for Infectious Disease"/>
            <person name="Wu L."/>
            <person name="Ma J."/>
        </authorList>
    </citation>
    <scope>NUCLEOTIDE SEQUENCE [LARGE SCALE GENOMIC DNA]</scope>
    <source>
        <strain evidence="8 9">JCM 15900</strain>
    </source>
</reference>
<feature type="transmembrane region" description="Helical" evidence="7">
    <location>
        <begin position="234"/>
        <end position="254"/>
    </location>
</feature>
<protein>
    <submittedName>
        <fullName evidence="8">APC family permease</fullName>
    </submittedName>
</protein>
<gene>
    <name evidence="8" type="ORF">GCM10009823_12570</name>
</gene>
<comment type="caution">
    <text evidence="8">The sequence shown here is derived from an EMBL/GenBank/DDBJ whole genome shotgun (WGS) entry which is preliminary data.</text>
</comment>
<dbReference type="Proteomes" id="UP001500984">
    <property type="component" value="Unassembled WGS sequence"/>
</dbReference>
<proteinExistence type="predicted"/>
<dbReference type="EMBL" id="BAAAPZ010000004">
    <property type="protein sequence ID" value="GAA2093920.1"/>
    <property type="molecule type" value="Genomic_DNA"/>
</dbReference>
<feature type="transmembrane region" description="Helical" evidence="7">
    <location>
        <begin position="476"/>
        <end position="499"/>
    </location>
</feature>
<evidence type="ECO:0000256" key="1">
    <source>
        <dbReference type="ARBA" id="ARBA00004651"/>
    </source>
</evidence>
<feature type="transmembrane region" description="Helical" evidence="7">
    <location>
        <begin position="446"/>
        <end position="470"/>
    </location>
</feature>
<evidence type="ECO:0000256" key="6">
    <source>
        <dbReference type="SAM" id="MobiDB-lite"/>
    </source>
</evidence>
<feature type="transmembrane region" description="Helical" evidence="7">
    <location>
        <begin position="124"/>
        <end position="144"/>
    </location>
</feature>
<feature type="region of interest" description="Disordered" evidence="6">
    <location>
        <begin position="1"/>
        <end position="40"/>
    </location>
</feature>
<dbReference type="PANTHER" id="PTHR42770">
    <property type="entry name" value="AMINO ACID TRANSPORTER-RELATED"/>
    <property type="match status" value="1"/>
</dbReference>
<dbReference type="InterPro" id="IPR002293">
    <property type="entry name" value="AA/rel_permease1"/>
</dbReference>
<dbReference type="Pfam" id="PF13520">
    <property type="entry name" value="AA_permease_2"/>
    <property type="match status" value="1"/>
</dbReference>
<feature type="transmembrane region" description="Helical" evidence="7">
    <location>
        <begin position="321"/>
        <end position="346"/>
    </location>
</feature>
<dbReference type="PANTHER" id="PTHR42770:SF16">
    <property type="entry name" value="AMINO ACID PERMEASE"/>
    <property type="match status" value="1"/>
</dbReference>
<feature type="transmembrane region" description="Helical" evidence="7">
    <location>
        <begin position="400"/>
        <end position="425"/>
    </location>
</feature>
<evidence type="ECO:0000256" key="3">
    <source>
        <dbReference type="ARBA" id="ARBA00022692"/>
    </source>
</evidence>
<keyword evidence="5 7" id="KW-0472">Membrane</keyword>
<feature type="transmembrane region" description="Helical" evidence="7">
    <location>
        <begin position="194"/>
        <end position="214"/>
    </location>
</feature>
<feature type="transmembrane region" description="Helical" evidence="7">
    <location>
        <begin position="266"/>
        <end position="286"/>
    </location>
</feature>
<evidence type="ECO:0000313" key="8">
    <source>
        <dbReference type="EMBL" id="GAA2093920.1"/>
    </source>
</evidence>
<feature type="transmembrane region" description="Helical" evidence="7">
    <location>
        <begin position="80"/>
        <end position="103"/>
    </location>
</feature>
<dbReference type="Gene3D" id="1.20.1740.10">
    <property type="entry name" value="Amino acid/polyamine transporter I"/>
    <property type="match status" value="1"/>
</dbReference>